<feature type="transmembrane region" description="Helical" evidence="6">
    <location>
        <begin position="33"/>
        <end position="52"/>
    </location>
</feature>
<evidence type="ECO:0000256" key="4">
    <source>
        <dbReference type="ARBA" id="ARBA00022989"/>
    </source>
</evidence>
<dbReference type="GO" id="GO:0005886">
    <property type="term" value="C:plasma membrane"/>
    <property type="evidence" value="ECO:0007669"/>
    <property type="project" value="UniProtKB-SubCell"/>
</dbReference>
<name>A0A5J4RZ19_9ZZZZ</name>
<feature type="transmembrane region" description="Helical" evidence="6">
    <location>
        <begin position="252"/>
        <end position="275"/>
    </location>
</feature>
<dbReference type="Pfam" id="PF12698">
    <property type="entry name" value="ABC2_membrane_3"/>
    <property type="match status" value="1"/>
</dbReference>
<feature type="transmembrane region" description="Helical" evidence="6">
    <location>
        <begin position="281"/>
        <end position="303"/>
    </location>
</feature>
<evidence type="ECO:0000259" key="7">
    <source>
        <dbReference type="Pfam" id="PF12698"/>
    </source>
</evidence>
<dbReference type="Gene3D" id="3.40.1710.10">
    <property type="entry name" value="abc type-2 transporter like domain"/>
    <property type="match status" value="1"/>
</dbReference>
<protein>
    <submittedName>
        <fullName evidence="8">Inner membrane transport permease</fullName>
    </submittedName>
</protein>
<dbReference type="AlphaFoldDB" id="A0A5J4RZ19"/>
<evidence type="ECO:0000313" key="8">
    <source>
        <dbReference type="EMBL" id="KAA6339039.1"/>
    </source>
</evidence>
<evidence type="ECO:0000256" key="5">
    <source>
        <dbReference type="ARBA" id="ARBA00023136"/>
    </source>
</evidence>
<evidence type="ECO:0000256" key="2">
    <source>
        <dbReference type="ARBA" id="ARBA00022475"/>
    </source>
</evidence>
<evidence type="ECO:0000256" key="1">
    <source>
        <dbReference type="ARBA" id="ARBA00004651"/>
    </source>
</evidence>
<feature type="transmembrane region" description="Helical" evidence="6">
    <location>
        <begin position="197"/>
        <end position="219"/>
    </location>
</feature>
<keyword evidence="2" id="KW-1003">Cell membrane</keyword>
<accession>A0A5J4RZ19</accession>
<dbReference type="PANTHER" id="PTHR30294">
    <property type="entry name" value="MEMBRANE COMPONENT OF ABC TRANSPORTER YHHJ-RELATED"/>
    <property type="match status" value="1"/>
</dbReference>
<dbReference type="PANTHER" id="PTHR30294:SF46">
    <property type="entry name" value="ABC TRANSPORTER PERMEASE"/>
    <property type="match status" value="1"/>
</dbReference>
<feature type="domain" description="ABC-2 type transporter transmembrane" evidence="7">
    <location>
        <begin position="33"/>
        <end position="383"/>
    </location>
</feature>
<dbReference type="InterPro" id="IPR013525">
    <property type="entry name" value="ABC2_TM"/>
</dbReference>
<proteinExistence type="predicted"/>
<keyword evidence="5 6" id="KW-0472">Membrane</keyword>
<organism evidence="8">
    <name type="scientific">termite gut metagenome</name>
    <dbReference type="NCBI Taxonomy" id="433724"/>
    <lineage>
        <taxon>unclassified sequences</taxon>
        <taxon>metagenomes</taxon>
        <taxon>organismal metagenomes</taxon>
    </lineage>
</organism>
<dbReference type="InterPro" id="IPR051449">
    <property type="entry name" value="ABC-2_transporter_component"/>
</dbReference>
<dbReference type="GO" id="GO:0140359">
    <property type="term" value="F:ABC-type transporter activity"/>
    <property type="evidence" value="ECO:0007669"/>
    <property type="project" value="InterPro"/>
</dbReference>
<comment type="subcellular location">
    <subcellularLocation>
        <location evidence="1">Cell membrane</location>
        <topology evidence="1">Multi-pass membrane protein</topology>
    </subcellularLocation>
</comment>
<gene>
    <name evidence="8" type="ORF">EZS27_013007</name>
</gene>
<sequence>MKEDTLKDKVTQGFYDLFHIWKQEFYAMFRDRGILIFFILVPLAYPLLYGMIYTGETIHEVPVVVVDNSHSSLSREYLRKVDATPDVWIASHCSDMEEAQITLKKHQAYGIIYIPAEFSNNIARGEQSKVGLYCDMSGLLYYKSLLSANTAVSLEMNKNIKISAAGNTTDRQDEITAYPIEYENISMFNPANGFASFLIPAVLILVIQQTLLLGIGLLAGTIREKKLLYSSDNSRYGGGTIRVVFGKGLSYFMVYAAISVYVLCIVPRIFSLIRIGLPVDLLLFILPYLLACIFFAMTVSVFVRNREACMLIFVFTSLPLLFISGISWPGVAIPDFWKYISYIFPSTFGINGYVRINSMGATLGEVAFEYRVLWLQAGIYCLTACAVFRHRIGKGL</sequence>
<keyword evidence="4 6" id="KW-1133">Transmembrane helix</keyword>
<comment type="caution">
    <text evidence="8">The sequence shown here is derived from an EMBL/GenBank/DDBJ whole genome shotgun (WGS) entry which is preliminary data.</text>
</comment>
<dbReference type="EMBL" id="SNRY01000569">
    <property type="protein sequence ID" value="KAA6339039.1"/>
    <property type="molecule type" value="Genomic_DNA"/>
</dbReference>
<evidence type="ECO:0000256" key="3">
    <source>
        <dbReference type="ARBA" id="ARBA00022692"/>
    </source>
</evidence>
<keyword evidence="3 6" id="KW-0812">Transmembrane</keyword>
<reference evidence="8" key="1">
    <citation type="submission" date="2019-03" db="EMBL/GenBank/DDBJ databases">
        <title>Single cell metagenomics reveals metabolic interactions within the superorganism composed of flagellate Streblomastix strix and complex community of Bacteroidetes bacteria on its surface.</title>
        <authorList>
            <person name="Treitli S.C."/>
            <person name="Kolisko M."/>
            <person name="Husnik F."/>
            <person name="Keeling P."/>
            <person name="Hampl V."/>
        </authorList>
    </citation>
    <scope>NUCLEOTIDE SEQUENCE</scope>
    <source>
        <strain evidence="8">STM</strain>
    </source>
</reference>
<evidence type="ECO:0000256" key="6">
    <source>
        <dbReference type="SAM" id="Phobius"/>
    </source>
</evidence>
<feature type="transmembrane region" description="Helical" evidence="6">
    <location>
        <begin position="310"/>
        <end position="330"/>
    </location>
</feature>